<keyword evidence="4" id="KW-1185">Reference proteome</keyword>
<organism evidence="3 4">
    <name type="scientific">Hyphomicrobium album</name>
    <dbReference type="NCBI Taxonomy" id="2665159"/>
    <lineage>
        <taxon>Bacteria</taxon>
        <taxon>Pseudomonadati</taxon>
        <taxon>Pseudomonadota</taxon>
        <taxon>Alphaproteobacteria</taxon>
        <taxon>Hyphomicrobiales</taxon>
        <taxon>Hyphomicrobiaceae</taxon>
        <taxon>Hyphomicrobium</taxon>
    </lineage>
</organism>
<dbReference type="Gene3D" id="3.40.50.1820">
    <property type="entry name" value="alpha/beta hydrolase"/>
    <property type="match status" value="1"/>
</dbReference>
<comment type="caution">
    <text evidence="3">The sequence shown here is derived from an EMBL/GenBank/DDBJ whole genome shotgun (WGS) entry which is preliminary data.</text>
</comment>
<reference evidence="3 4" key="1">
    <citation type="submission" date="2019-11" db="EMBL/GenBank/DDBJ databases">
        <title>Identification of a novel strain.</title>
        <authorList>
            <person name="Xu Q."/>
            <person name="Wang G."/>
        </authorList>
    </citation>
    <scope>NUCLEOTIDE SEQUENCE [LARGE SCALE GENOMIC DNA]</scope>
    <source>
        <strain evidence="4">xq</strain>
    </source>
</reference>
<protein>
    <submittedName>
        <fullName evidence="3">PHB depolymerase family esterase</fullName>
    </submittedName>
</protein>
<sequence>MKPINLRDITEATQLTRGGRLNEAVALIQSVLRGGRPSGPETTAAADAAILLQPLELTVVDAVMTNVDKATAATAAPAALLGILGRLDTGLPGLRSLPRRGTPASADVAPAAGNYIAGSFTSAAGTRAYKLYVPSGGIDGPRPLIVMLHGCTQSADDFAAGTRMNFAAEEHGCFVVYPEQPLAANAQRCWNWFKPSDQQRDLGEPALIAGITRQVVSDYNIDAQRIYIAGLSAGGAAAAVMGEAYPDLYAAVGVHSGLACGAARDLPSAFAAMNGNGPARVGTRVATRVVPTSHAVPTIVFHGDRDTTVHPRNGAEVIARAGGEVQTEPEAQPTLGRFTRSIRRDSTGRSIVELWEIHGAGHAWSGGSAAGSFTDPSGPDATREMLRFFLEHARQSA</sequence>
<dbReference type="SUPFAM" id="SSF53474">
    <property type="entry name" value="alpha/beta-Hydrolases"/>
    <property type="match status" value="1"/>
</dbReference>
<gene>
    <name evidence="3" type="ORF">GIW81_07895</name>
</gene>
<dbReference type="InterPro" id="IPR010126">
    <property type="entry name" value="Esterase_phb"/>
</dbReference>
<evidence type="ECO:0000313" key="4">
    <source>
        <dbReference type="Proteomes" id="UP000440694"/>
    </source>
</evidence>
<dbReference type="GO" id="GO:0016787">
    <property type="term" value="F:hydrolase activity"/>
    <property type="evidence" value="ECO:0007669"/>
    <property type="project" value="UniProtKB-KW"/>
</dbReference>
<accession>A0A6I3KJV7</accession>
<proteinExistence type="predicted"/>
<keyword evidence="2" id="KW-0378">Hydrolase</keyword>
<dbReference type="PANTHER" id="PTHR43037">
    <property type="entry name" value="UNNAMED PRODUCT-RELATED"/>
    <property type="match status" value="1"/>
</dbReference>
<dbReference type="Pfam" id="PF10503">
    <property type="entry name" value="Esterase_PHB"/>
    <property type="match status" value="1"/>
</dbReference>
<dbReference type="AlphaFoldDB" id="A0A6I3KJV7"/>
<dbReference type="RefSeq" id="WP_154738704.1">
    <property type="nucleotide sequence ID" value="NZ_WMBQ01000001.1"/>
</dbReference>
<dbReference type="EMBL" id="WMBQ01000001">
    <property type="protein sequence ID" value="MTD94256.1"/>
    <property type="molecule type" value="Genomic_DNA"/>
</dbReference>
<dbReference type="InterPro" id="IPR029058">
    <property type="entry name" value="AB_hydrolase_fold"/>
</dbReference>
<dbReference type="NCBIfam" id="TIGR01840">
    <property type="entry name" value="esterase_phb"/>
    <property type="match status" value="1"/>
</dbReference>
<evidence type="ECO:0000313" key="3">
    <source>
        <dbReference type="EMBL" id="MTD94256.1"/>
    </source>
</evidence>
<keyword evidence="1" id="KW-0732">Signal</keyword>
<dbReference type="GO" id="GO:0005576">
    <property type="term" value="C:extracellular region"/>
    <property type="evidence" value="ECO:0007669"/>
    <property type="project" value="InterPro"/>
</dbReference>
<dbReference type="PANTHER" id="PTHR43037:SF1">
    <property type="entry name" value="BLL1128 PROTEIN"/>
    <property type="match status" value="1"/>
</dbReference>
<dbReference type="Proteomes" id="UP000440694">
    <property type="component" value="Unassembled WGS sequence"/>
</dbReference>
<dbReference type="InterPro" id="IPR050955">
    <property type="entry name" value="Plant_Biomass_Hydrol_Est"/>
</dbReference>
<evidence type="ECO:0000256" key="1">
    <source>
        <dbReference type="ARBA" id="ARBA00022729"/>
    </source>
</evidence>
<name>A0A6I3KJV7_9HYPH</name>
<evidence type="ECO:0000256" key="2">
    <source>
        <dbReference type="ARBA" id="ARBA00022801"/>
    </source>
</evidence>